<dbReference type="Proteomes" id="UP000095751">
    <property type="component" value="Unassembled WGS sequence"/>
</dbReference>
<feature type="compositionally biased region" description="Acidic residues" evidence="1">
    <location>
        <begin position="11"/>
        <end position="28"/>
    </location>
</feature>
<dbReference type="GO" id="GO:0005634">
    <property type="term" value="C:nucleus"/>
    <property type="evidence" value="ECO:0007669"/>
    <property type="project" value="TreeGrafter"/>
</dbReference>
<evidence type="ECO:0000259" key="2">
    <source>
        <dbReference type="Pfam" id="PF01454"/>
    </source>
</evidence>
<dbReference type="KEGG" id="fcy:FRACYDRAFT_269225"/>
<dbReference type="Gene3D" id="1.10.10.1210">
    <property type="entry name" value="MAGE homology domain, winged helix WH2 motif"/>
    <property type="match status" value="1"/>
</dbReference>
<proteinExistence type="predicted"/>
<feature type="domain" description="MAGE" evidence="2">
    <location>
        <begin position="73"/>
        <end position="290"/>
    </location>
</feature>
<name>A0A1E7FAE6_9STRA</name>
<evidence type="ECO:0000256" key="1">
    <source>
        <dbReference type="SAM" id="MobiDB-lite"/>
    </source>
</evidence>
<dbReference type="EMBL" id="KV784359">
    <property type="protein sequence ID" value="OEU15116.1"/>
    <property type="molecule type" value="Genomic_DNA"/>
</dbReference>
<gene>
    <name evidence="3" type="ORF">FRACYDRAFT_269225</name>
</gene>
<dbReference type="PANTHER" id="PTHR11736:SF14">
    <property type="entry name" value="NSE3 HOMOLOG, SMC5-SMC6 COMPLEX COMPONENT"/>
    <property type="match status" value="1"/>
</dbReference>
<dbReference type="InterPro" id="IPR041899">
    <property type="entry name" value="MAGE_WH2"/>
</dbReference>
<evidence type="ECO:0000313" key="4">
    <source>
        <dbReference type="Proteomes" id="UP000095751"/>
    </source>
</evidence>
<accession>A0A1E7FAE6</accession>
<feature type="region of interest" description="Disordered" evidence="1">
    <location>
        <begin position="1"/>
        <end position="52"/>
    </location>
</feature>
<sequence length="335" mass="38161">MPRSGKRKHDDDDDDDDDDDNLLDEDDRFGEPMFSQLPPEASQSVKPETESHRKNLDNLNIEAQEKHLVSISRLILFRGLEKEPIDRLKVTKDAGIAGKDNIGSAAFQEASRRLRNVFGFELNKIPKYMENQKGMPPRFKDRYYLQNDIGDTQQGHHSRAIHSVHQSSCIEKGFILLVNGLIFCKGESKSNSTRKILERDLYRYLHRVDDAIPEEPPVHGSTRFKARSQYCRGTQGEGLTPNVDTLLEQGVNWDYFIKEKATEDNCSSQNLDEGDILYSIGPRSAIEIGRRQIIVFCASILGEAPDPSMLREIEEDIEDGEEEIEDTYMEGPEDS</sequence>
<dbReference type="InterPro" id="IPR037445">
    <property type="entry name" value="MAGE"/>
</dbReference>
<protein>
    <recommendedName>
        <fullName evidence="2">MAGE domain-containing protein</fullName>
    </recommendedName>
</protein>
<organism evidence="3 4">
    <name type="scientific">Fragilariopsis cylindrus CCMP1102</name>
    <dbReference type="NCBI Taxonomy" id="635003"/>
    <lineage>
        <taxon>Eukaryota</taxon>
        <taxon>Sar</taxon>
        <taxon>Stramenopiles</taxon>
        <taxon>Ochrophyta</taxon>
        <taxon>Bacillariophyta</taxon>
        <taxon>Bacillariophyceae</taxon>
        <taxon>Bacillariophycidae</taxon>
        <taxon>Bacillariales</taxon>
        <taxon>Bacillariaceae</taxon>
        <taxon>Fragilariopsis</taxon>
    </lineage>
</organism>
<reference evidence="3 4" key="1">
    <citation type="submission" date="2016-09" db="EMBL/GenBank/DDBJ databases">
        <title>Extensive genetic diversity and differential bi-allelic expression allows diatom success in the polar Southern Ocean.</title>
        <authorList>
            <consortium name="DOE Joint Genome Institute"/>
            <person name="Mock T."/>
            <person name="Otillar R.P."/>
            <person name="Strauss J."/>
            <person name="Dupont C."/>
            <person name="Frickenhaus S."/>
            <person name="Maumus F."/>
            <person name="Mcmullan M."/>
            <person name="Sanges R."/>
            <person name="Schmutz J."/>
            <person name="Toseland A."/>
            <person name="Valas R."/>
            <person name="Veluchamy A."/>
            <person name="Ward B.J."/>
            <person name="Allen A."/>
            <person name="Barry K."/>
            <person name="Falciatore A."/>
            <person name="Ferrante M."/>
            <person name="Fortunato A.E."/>
            <person name="Gloeckner G."/>
            <person name="Gruber A."/>
            <person name="Hipkin R."/>
            <person name="Janech M."/>
            <person name="Kroth P."/>
            <person name="Leese F."/>
            <person name="Lindquist E."/>
            <person name="Lyon B.R."/>
            <person name="Martin J."/>
            <person name="Mayer C."/>
            <person name="Parker M."/>
            <person name="Quesneville H."/>
            <person name="Raymond J."/>
            <person name="Uhlig C."/>
            <person name="Valentin K.U."/>
            <person name="Worden A.Z."/>
            <person name="Armbrust E.V."/>
            <person name="Bowler C."/>
            <person name="Green B."/>
            <person name="Moulton V."/>
            <person name="Van Oosterhout C."/>
            <person name="Grigoriev I."/>
        </authorList>
    </citation>
    <scope>NUCLEOTIDE SEQUENCE [LARGE SCALE GENOMIC DNA]</scope>
    <source>
        <strain evidence="3 4">CCMP1102</strain>
    </source>
</reference>
<dbReference type="InParanoid" id="A0A1E7FAE6"/>
<dbReference type="InterPro" id="IPR041898">
    <property type="entry name" value="MAGE_WH1"/>
</dbReference>
<dbReference type="AlphaFoldDB" id="A0A1E7FAE6"/>
<dbReference type="InterPro" id="IPR002190">
    <property type="entry name" value="MHD_dom"/>
</dbReference>
<dbReference type="PANTHER" id="PTHR11736">
    <property type="entry name" value="MELANOMA-ASSOCIATED ANTIGEN MAGE ANTIGEN"/>
    <property type="match status" value="1"/>
</dbReference>
<evidence type="ECO:0000313" key="3">
    <source>
        <dbReference type="EMBL" id="OEU15116.1"/>
    </source>
</evidence>
<dbReference type="Gene3D" id="1.10.10.1200">
    <property type="entry name" value="MAGE homology domain, winged helix WH1 motif"/>
    <property type="match status" value="1"/>
</dbReference>
<dbReference type="OrthoDB" id="205198at2759"/>
<dbReference type="Pfam" id="PF01454">
    <property type="entry name" value="MAGE"/>
    <property type="match status" value="1"/>
</dbReference>
<keyword evidence="4" id="KW-1185">Reference proteome</keyword>